<protein>
    <submittedName>
        <fullName evidence="4">Uncharacterized protein</fullName>
    </submittedName>
</protein>
<evidence type="ECO:0000256" key="1">
    <source>
        <dbReference type="SAM" id="MobiDB-lite"/>
    </source>
</evidence>
<keyword evidence="2" id="KW-1133">Transmembrane helix</keyword>
<dbReference type="WBParaSite" id="scf7180000422899.g9802">
    <property type="protein sequence ID" value="scf7180000422899.g9802"/>
    <property type="gene ID" value="scf7180000422899.g9802"/>
</dbReference>
<evidence type="ECO:0000256" key="2">
    <source>
        <dbReference type="SAM" id="Phobius"/>
    </source>
</evidence>
<keyword evidence="3" id="KW-1185">Reference proteome</keyword>
<evidence type="ECO:0000313" key="3">
    <source>
        <dbReference type="Proteomes" id="UP000887560"/>
    </source>
</evidence>
<accession>A0A915NZL6</accession>
<feature type="region of interest" description="Disordered" evidence="1">
    <location>
        <begin position="137"/>
        <end position="172"/>
    </location>
</feature>
<dbReference type="AlphaFoldDB" id="A0A915NZL6"/>
<reference evidence="4" key="1">
    <citation type="submission" date="2022-11" db="UniProtKB">
        <authorList>
            <consortium name="WormBaseParasite"/>
        </authorList>
    </citation>
    <scope>IDENTIFICATION</scope>
</reference>
<sequence>MFIQHLQRLGRIFIIFKISLILIINTCMVLVVATEVDKVQSENKYLDQSQNEKNNHQNSNILLPFSLYEKMLLAKALDEHRAVELDEENFNKLKENKKEFPKFPKEEIDNEEINKTKIIIYLPPPPLKYPQVLEKTLRRKGEKVESNNKEGLEQQRRRRPNPQLMLFKSHSSEQYAWKNKNNKNEEKYEKLNNNKQINTTKKPNKNKKETFSMSSDEHYTINRPITILNPPPITTTNNLNKEIALTKQMIPFAVEPPPSPIIASNNLENMRGSQVPFIVPNDANNQNDFASKLLGQLFPLNGGGDNNNKLISPRMAAAPLAGSPFDLFSNGGGLAAAGQSATPNPLLQMLTQGSTLEQITTLTRN</sequence>
<feature type="region of interest" description="Disordered" evidence="1">
    <location>
        <begin position="191"/>
        <end position="211"/>
    </location>
</feature>
<evidence type="ECO:0000313" key="4">
    <source>
        <dbReference type="WBParaSite" id="scf7180000422899.g9802"/>
    </source>
</evidence>
<keyword evidence="2" id="KW-0472">Membrane</keyword>
<name>A0A915NZL6_9BILA</name>
<feature type="transmembrane region" description="Helical" evidence="2">
    <location>
        <begin position="12"/>
        <end position="33"/>
    </location>
</feature>
<organism evidence="3 4">
    <name type="scientific">Meloidogyne floridensis</name>
    <dbReference type="NCBI Taxonomy" id="298350"/>
    <lineage>
        <taxon>Eukaryota</taxon>
        <taxon>Metazoa</taxon>
        <taxon>Ecdysozoa</taxon>
        <taxon>Nematoda</taxon>
        <taxon>Chromadorea</taxon>
        <taxon>Rhabditida</taxon>
        <taxon>Tylenchina</taxon>
        <taxon>Tylenchomorpha</taxon>
        <taxon>Tylenchoidea</taxon>
        <taxon>Meloidogynidae</taxon>
        <taxon>Meloidogyninae</taxon>
        <taxon>Meloidogyne</taxon>
    </lineage>
</organism>
<proteinExistence type="predicted"/>
<keyword evidence="2" id="KW-0812">Transmembrane</keyword>
<feature type="compositionally biased region" description="Basic and acidic residues" evidence="1">
    <location>
        <begin position="142"/>
        <end position="155"/>
    </location>
</feature>
<dbReference type="Proteomes" id="UP000887560">
    <property type="component" value="Unplaced"/>
</dbReference>